<gene>
    <name evidence="6" type="ORF">FHS12_001483</name>
</gene>
<feature type="domain" description="HTH tetR-type" evidence="5">
    <location>
        <begin position="1"/>
        <end position="54"/>
    </location>
</feature>
<evidence type="ECO:0000256" key="3">
    <source>
        <dbReference type="ARBA" id="ARBA00023163"/>
    </source>
</evidence>
<evidence type="ECO:0000259" key="5">
    <source>
        <dbReference type="PROSITE" id="PS50977"/>
    </source>
</evidence>
<sequence>MDAAARLFVDRSFAGTSTREIAEAVGIRQASLYYHFANKDEILGELLEMTIRPALDSLDDLDPIESPESRLYRLALVDARALAGLMHNIGLLPRLPDIAHTPEAKAYGAARRDLLQTYSTLAISCASEAVVATVDRSQLGGIVMELVESVIGTRAESNVVSERELQNVAAACLRVCGVSNEAIEAARTAARELAA</sequence>
<feature type="DNA-binding region" description="H-T-H motif" evidence="4">
    <location>
        <begin position="17"/>
        <end position="36"/>
    </location>
</feature>
<keyword evidence="2 4" id="KW-0238">DNA-binding</keyword>
<name>A0A7W5F853_9ACTN</name>
<dbReference type="RefSeq" id="WP_229788422.1">
    <property type="nucleotide sequence ID" value="NZ_BMQT01000003.1"/>
</dbReference>
<evidence type="ECO:0000256" key="1">
    <source>
        <dbReference type="ARBA" id="ARBA00023015"/>
    </source>
</evidence>
<keyword evidence="3" id="KW-0804">Transcription</keyword>
<dbReference type="GO" id="GO:0000976">
    <property type="term" value="F:transcription cis-regulatory region binding"/>
    <property type="evidence" value="ECO:0007669"/>
    <property type="project" value="TreeGrafter"/>
</dbReference>
<dbReference type="Proteomes" id="UP000577707">
    <property type="component" value="Unassembled WGS sequence"/>
</dbReference>
<dbReference type="GO" id="GO:0003700">
    <property type="term" value="F:DNA-binding transcription factor activity"/>
    <property type="evidence" value="ECO:0007669"/>
    <property type="project" value="TreeGrafter"/>
</dbReference>
<dbReference type="PANTHER" id="PTHR30055:SF234">
    <property type="entry name" value="HTH-TYPE TRANSCRIPTIONAL REGULATOR BETI"/>
    <property type="match status" value="1"/>
</dbReference>
<keyword evidence="1" id="KW-0805">Transcription regulation</keyword>
<evidence type="ECO:0000256" key="2">
    <source>
        <dbReference type="ARBA" id="ARBA00023125"/>
    </source>
</evidence>
<dbReference type="Gene3D" id="1.10.357.10">
    <property type="entry name" value="Tetracycline Repressor, domain 2"/>
    <property type="match status" value="1"/>
</dbReference>
<protein>
    <submittedName>
        <fullName evidence="6">AcrR family transcriptional regulator</fullName>
    </submittedName>
</protein>
<dbReference type="AlphaFoldDB" id="A0A7W5F853"/>
<keyword evidence="7" id="KW-1185">Reference proteome</keyword>
<dbReference type="PROSITE" id="PS50977">
    <property type="entry name" value="HTH_TETR_2"/>
    <property type="match status" value="1"/>
</dbReference>
<dbReference type="InterPro" id="IPR001647">
    <property type="entry name" value="HTH_TetR"/>
</dbReference>
<dbReference type="SUPFAM" id="SSF46689">
    <property type="entry name" value="Homeodomain-like"/>
    <property type="match status" value="1"/>
</dbReference>
<dbReference type="InterPro" id="IPR009057">
    <property type="entry name" value="Homeodomain-like_sf"/>
</dbReference>
<evidence type="ECO:0000313" key="6">
    <source>
        <dbReference type="EMBL" id="MBB3088542.1"/>
    </source>
</evidence>
<dbReference type="InterPro" id="IPR050109">
    <property type="entry name" value="HTH-type_TetR-like_transc_reg"/>
</dbReference>
<organism evidence="6 7">
    <name type="scientific">Nocardioides albus</name>
    <dbReference type="NCBI Taxonomy" id="1841"/>
    <lineage>
        <taxon>Bacteria</taxon>
        <taxon>Bacillati</taxon>
        <taxon>Actinomycetota</taxon>
        <taxon>Actinomycetes</taxon>
        <taxon>Propionibacteriales</taxon>
        <taxon>Nocardioidaceae</taxon>
        <taxon>Nocardioides</taxon>
    </lineage>
</organism>
<proteinExistence type="predicted"/>
<dbReference type="EMBL" id="JACHXG010000003">
    <property type="protein sequence ID" value="MBB3088542.1"/>
    <property type="molecule type" value="Genomic_DNA"/>
</dbReference>
<accession>A0A7W5F853</accession>
<dbReference type="PANTHER" id="PTHR30055">
    <property type="entry name" value="HTH-TYPE TRANSCRIPTIONAL REGULATOR RUTR"/>
    <property type="match status" value="1"/>
</dbReference>
<comment type="caution">
    <text evidence="6">The sequence shown here is derived from an EMBL/GenBank/DDBJ whole genome shotgun (WGS) entry which is preliminary data.</text>
</comment>
<evidence type="ECO:0000256" key="4">
    <source>
        <dbReference type="PROSITE-ProRule" id="PRU00335"/>
    </source>
</evidence>
<dbReference type="Pfam" id="PF00440">
    <property type="entry name" value="TetR_N"/>
    <property type="match status" value="1"/>
</dbReference>
<reference evidence="6 7" key="1">
    <citation type="submission" date="2020-08" db="EMBL/GenBank/DDBJ databases">
        <title>Genomic Encyclopedia of Type Strains, Phase III (KMG-III): the genomes of soil and plant-associated and newly described type strains.</title>
        <authorList>
            <person name="Whitman W."/>
        </authorList>
    </citation>
    <scope>NUCLEOTIDE SEQUENCE [LARGE SCALE GENOMIC DNA]</scope>
    <source>
        <strain evidence="6 7">CECT 3302</strain>
    </source>
</reference>
<evidence type="ECO:0000313" key="7">
    <source>
        <dbReference type="Proteomes" id="UP000577707"/>
    </source>
</evidence>